<dbReference type="SUPFAM" id="SSF51126">
    <property type="entry name" value="Pectin lyase-like"/>
    <property type="match status" value="1"/>
</dbReference>
<evidence type="ECO:0000313" key="4">
    <source>
        <dbReference type="Proteomes" id="UP001144396"/>
    </source>
</evidence>
<dbReference type="SMART" id="SM00710">
    <property type="entry name" value="PbH1"/>
    <property type="match status" value="7"/>
</dbReference>
<dbReference type="Gene3D" id="2.160.20.10">
    <property type="entry name" value="Single-stranded right-handed beta-helix, Pectin lyase-like"/>
    <property type="match status" value="1"/>
</dbReference>
<gene>
    <name evidence="3" type="ORF">ARHIZOSPH14_20010</name>
</gene>
<proteinExistence type="predicted"/>
<dbReference type="PANTHER" id="PTHR36453">
    <property type="entry name" value="SECRETED PROTEIN-RELATED"/>
    <property type="match status" value="1"/>
</dbReference>
<comment type="caution">
    <text evidence="3">The sequence shown here is derived from an EMBL/GenBank/DDBJ whole genome shotgun (WGS) entry which is preliminary data.</text>
</comment>
<dbReference type="EMBL" id="BSDP01000001">
    <property type="protein sequence ID" value="GLI27759.1"/>
    <property type="molecule type" value="Genomic_DNA"/>
</dbReference>
<protein>
    <recommendedName>
        <fullName evidence="2">Right handed beta helix domain-containing protein</fullName>
    </recommendedName>
</protein>
<feature type="compositionally biased region" description="Basic and acidic residues" evidence="1">
    <location>
        <begin position="679"/>
        <end position="688"/>
    </location>
</feature>
<feature type="domain" description="Right handed beta helix" evidence="2">
    <location>
        <begin position="460"/>
        <end position="558"/>
    </location>
</feature>
<dbReference type="InterPro" id="IPR006626">
    <property type="entry name" value="PbH1"/>
</dbReference>
<reference evidence="3" key="1">
    <citation type="submission" date="2022-12" db="EMBL/GenBank/DDBJ databases">
        <title>Reference genome sequencing for broad-spectrum identification of bacterial and archaeal isolates by mass spectrometry.</title>
        <authorList>
            <person name="Sekiguchi Y."/>
            <person name="Tourlousse D.M."/>
        </authorList>
    </citation>
    <scope>NUCLEOTIDE SEQUENCE</scope>
    <source>
        <strain evidence="3">14</strain>
    </source>
</reference>
<feature type="region of interest" description="Disordered" evidence="1">
    <location>
        <begin position="679"/>
        <end position="723"/>
    </location>
</feature>
<dbReference type="InterPro" id="IPR011050">
    <property type="entry name" value="Pectin_lyase_fold/virulence"/>
</dbReference>
<dbReference type="RefSeq" id="WP_281884557.1">
    <property type="nucleotide sequence ID" value="NZ_BSDP01000001.1"/>
</dbReference>
<keyword evidence="4" id="KW-1185">Reference proteome</keyword>
<evidence type="ECO:0000313" key="3">
    <source>
        <dbReference type="EMBL" id="GLI27759.1"/>
    </source>
</evidence>
<evidence type="ECO:0000259" key="2">
    <source>
        <dbReference type="Pfam" id="PF13229"/>
    </source>
</evidence>
<feature type="compositionally biased region" description="Basic and acidic residues" evidence="1">
    <location>
        <begin position="702"/>
        <end position="723"/>
    </location>
</feature>
<dbReference type="Pfam" id="PF13229">
    <property type="entry name" value="Beta_helix"/>
    <property type="match status" value="1"/>
</dbReference>
<dbReference type="PANTHER" id="PTHR36453:SF1">
    <property type="entry name" value="RIGHT HANDED BETA HELIX DOMAIN-CONTAINING PROTEIN"/>
    <property type="match status" value="1"/>
</dbReference>
<evidence type="ECO:0000256" key="1">
    <source>
        <dbReference type="SAM" id="MobiDB-lite"/>
    </source>
</evidence>
<dbReference type="InterPro" id="IPR039448">
    <property type="entry name" value="Beta_helix"/>
</dbReference>
<name>A0A9W6CYS5_9MICO</name>
<dbReference type="InterPro" id="IPR012334">
    <property type="entry name" value="Pectin_lyas_fold"/>
</dbReference>
<organism evidence="3 4">
    <name type="scientific">Agromyces rhizosphaerae</name>
    <dbReference type="NCBI Taxonomy" id="88374"/>
    <lineage>
        <taxon>Bacteria</taxon>
        <taxon>Bacillati</taxon>
        <taxon>Actinomycetota</taxon>
        <taxon>Actinomycetes</taxon>
        <taxon>Micrococcales</taxon>
        <taxon>Microbacteriaceae</taxon>
        <taxon>Agromyces</taxon>
    </lineage>
</organism>
<accession>A0A9W6CYS5</accession>
<dbReference type="AlphaFoldDB" id="A0A9W6CYS5"/>
<dbReference type="Proteomes" id="UP001144396">
    <property type="component" value="Unassembled WGS sequence"/>
</dbReference>
<sequence>MTTDRIEVYAGPEGSVYGDGSRGYPVRDLHSAMRLVRQRRAPGQRAVAWLMGGTYRQSETLELGPDDSFTTFAALDEQAPPVFEGAVPVTGWRSVVVNGVSALAAPAPAARGRALYVGGERAPRPSFPAGGGFLRMESVEGLDPTAGFVETLFDGADRFTYAAGDVPELAEPERVEVVVPHYWVQERMPITSIDRERRKIASSLRSIFALRDDAAQAFARYRLENVAESFGQVPGEWYLDATGLLAGADGPHVLYLPRDGETADELDVRMPVLDVFVRLGGTGAEPVREVRFEGVSFAYADFAEVPPAVPPFGVREDPVLPTDVPFAADVQAASTVPAAVQFVGARSCAFVDGSITHVGGYGLSLGPGSRGNLVSGSRFFDLGAGAVRSGGSVDAASDEFNRSNEVSDNDIERGGRVYPSCVAVLFQHGAHNVIAHNHIRDFFYTGVSVGWMWDYEDSPSQGNLVVGNHIHDLGQGLLNDMGGVYLLGIAPGTAVRGNHIHDVECANYGGWGIYLDEGSSHVVIEDNVVHHVSSQCYHHHYGRESIIRHNVFAYGANGQVSITRPERLVSFTIERNLLLGAGSPGFTGTPGPRDLREYTIVSDLNLFWDESPVDGAVLAANGDKAAGADGRLEWSIVEPMDDEWRALGHDRHSMIADPGFTGGADASGEPGTRREFQVADDSPAHDLGIRVPDVSRAGPRPVADRLHPLAARTRRDQFARAQG</sequence>